<dbReference type="PANTHER" id="PTHR39535:SF2">
    <property type="entry name" value="HTTM DOMAIN-CONTAINING PROTEIN"/>
    <property type="match status" value="1"/>
</dbReference>
<dbReference type="GO" id="GO:0012505">
    <property type="term" value="C:endomembrane system"/>
    <property type="evidence" value="ECO:0007669"/>
    <property type="project" value="UniProtKB-SubCell"/>
</dbReference>
<evidence type="ECO:0000259" key="6">
    <source>
        <dbReference type="SMART" id="SM00752"/>
    </source>
</evidence>
<dbReference type="InterPro" id="IPR053934">
    <property type="entry name" value="HTTM_dom"/>
</dbReference>
<feature type="transmembrane region" description="Helical" evidence="5">
    <location>
        <begin position="159"/>
        <end position="179"/>
    </location>
</feature>
<dbReference type="InParanoid" id="A0A5Q0BJM9"/>
<dbReference type="GO" id="GO:0015035">
    <property type="term" value="F:protein-disulfide reductase activity"/>
    <property type="evidence" value="ECO:0007669"/>
    <property type="project" value="InterPro"/>
</dbReference>
<name>A0A5Q0BJM9_9GAMM</name>
<evidence type="ECO:0000256" key="3">
    <source>
        <dbReference type="ARBA" id="ARBA00022989"/>
    </source>
</evidence>
<feature type="transmembrane region" description="Helical" evidence="5">
    <location>
        <begin position="245"/>
        <end position="264"/>
    </location>
</feature>
<sequence>MRTTLTGLARAYIRAGLEKQVPATGLGIFRILFGLVVLQEIFFLIYFRHFIYDPIPFLDQASPVVHLYLGFWAMAAGCITFGYHTRIAAVANYLFWVTFVGFTAMWQDFDGGFDQFMIGSSLFLIFLPVNRALSLDALRDKLKFSRPGHGYTPPTEVSVLAYYLPLAVLMGFLYFDAAIHKLSAPFWLNGMGSWLPPTMPYYMSPLDMSWLLNQHSAESIIGYTLIVFQFAFLPLFWFKRARAPLLLIGLSFHTGIVLSLNIYPFGFGMLVHYALLVPFAWWRSIHAFLAFKNPVLTVFYDQECPLCQRTVIIINHFDILDAVDFKGLQEHARHYPALDAIPEQTLLTDIYALDRNNRLYAGVDTYIGILLAMRSTAPFGAVLGLPGILQLARLFYRRVADNRSRTGCTDLCLPALSGANDPPPVSQTQARIAGRLSRLMIVACLLQINSTLHFGLFYRLNDGHASSEAGQIVEAASNAILLLSHSFTGITPHALYMHDHFQGYNHILGITYIDEQGAERWLPFVNEEGRIVTPNWGRIQSMWANVAVTRHIDLKRLEKGLMRVTAFWGTETGLNLEKTRFKLKVKEIRVPMDWEYDLRHYNLQQPWTDLGAVTWKNGSMRLDIPDSALAQQLGIAAPK</sequence>
<dbReference type="KEGG" id="mmob:F6R98_16375"/>
<dbReference type="SMART" id="SM00752">
    <property type="entry name" value="HTTM"/>
    <property type="match status" value="1"/>
</dbReference>
<dbReference type="OrthoDB" id="5294764at2"/>
<accession>A0A5Q0BJM9</accession>
<evidence type="ECO:0000256" key="1">
    <source>
        <dbReference type="ARBA" id="ARBA00004127"/>
    </source>
</evidence>
<evidence type="ECO:0000313" key="7">
    <source>
        <dbReference type="EMBL" id="QFY44010.1"/>
    </source>
</evidence>
<dbReference type="InterPro" id="IPR052964">
    <property type="entry name" value="Sporulation_signal_mat"/>
</dbReference>
<feature type="transmembrane region" description="Helical" evidence="5">
    <location>
        <begin position="90"/>
        <end position="106"/>
    </location>
</feature>
<organism evidence="7 8">
    <name type="scientific">Candidatus Methylospira mobilis</name>
    <dbReference type="NCBI Taxonomy" id="1808979"/>
    <lineage>
        <taxon>Bacteria</taxon>
        <taxon>Pseudomonadati</taxon>
        <taxon>Pseudomonadota</taxon>
        <taxon>Gammaproteobacteria</taxon>
        <taxon>Methylococcales</taxon>
        <taxon>Methylococcaceae</taxon>
        <taxon>Candidatus Methylospira</taxon>
    </lineage>
</organism>
<reference evidence="7 8" key="1">
    <citation type="submission" date="2019-09" db="EMBL/GenBank/DDBJ databases">
        <title>Ecophysiology of the spiral-shaped methanotroph Methylospira mobilis as revealed by the complete genome sequence.</title>
        <authorList>
            <person name="Oshkin I.Y."/>
            <person name="Dedysh S.N."/>
            <person name="Miroshnikov K."/>
            <person name="Danilova O.V."/>
            <person name="Hakobyan A."/>
            <person name="Liesack W."/>
        </authorList>
    </citation>
    <scope>NUCLEOTIDE SEQUENCE [LARGE SCALE GENOMIC DNA]</scope>
    <source>
        <strain evidence="7 8">Shm1</strain>
    </source>
</reference>
<evidence type="ECO:0000313" key="8">
    <source>
        <dbReference type="Proteomes" id="UP000325755"/>
    </source>
</evidence>
<dbReference type="EMBL" id="CP044205">
    <property type="protein sequence ID" value="QFY44010.1"/>
    <property type="molecule type" value="Genomic_DNA"/>
</dbReference>
<proteinExistence type="predicted"/>
<dbReference type="AlphaFoldDB" id="A0A5Q0BJM9"/>
<comment type="subcellular location">
    <subcellularLocation>
        <location evidence="1">Endomembrane system</location>
        <topology evidence="1">Multi-pass membrane protein</topology>
    </subcellularLocation>
</comment>
<dbReference type="Pfam" id="PF04134">
    <property type="entry name" value="DCC1-like"/>
    <property type="match status" value="1"/>
</dbReference>
<feature type="transmembrane region" description="Helical" evidence="5">
    <location>
        <begin position="65"/>
        <end position="83"/>
    </location>
</feature>
<dbReference type="InterPro" id="IPR007263">
    <property type="entry name" value="DCC1-like"/>
</dbReference>
<feature type="domain" description="HTTM-like" evidence="6">
    <location>
        <begin position="18"/>
        <end position="281"/>
    </location>
</feature>
<evidence type="ECO:0000256" key="2">
    <source>
        <dbReference type="ARBA" id="ARBA00022692"/>
    </source>
</evidence>
<feature type="transmembrane region" description="Helical" evidence="5">
    <location>
        <begin position="220"/>
        <end position="238"/>
    </location>
</feature>
<evidence type="ECO:0000256" key="5">
    <source>
        <dbReference type="SAM" id="Phobius"/>
    </source>
</evidence>
<evidence type="ECO:0000256" key="4">
    <source>
        <dbReference type="ARBA" id="ARBA00023136"/>
    </source>
</evidence>
<feature type="transmembrane region" description="Helical" evidence="5">
    <location>
        <begin position="118"/>
        <end position="138"/>
    </location>
</feature>
<dbReference type="PANTHER" id="PTHR39535">
    <property type="entry name" value="SPORULATION-DELAYING PROTEIN SDPB"/>
    <property type="match status" value="1"/>
</dbReference>
<keyword evidence="4 5" id="KW-0472">Membrane</keyword>
<keyword evidence="2 5" id="KW-0812">Transmembrane</keyword>
<feature type="transmembrane region" description="Helical" evidence="5">
    <location>
        <begin position="21"/>
        <end position="45"/>
    </location>
</feature>
<dbReference type="InterPro" id="IPR011020">
    <property type="entry name" value="HTTM-like"/>
</dbReference>
<gene>
    <name evidence="7" type="ORF">F6R98_16375</name>
</gene>
<dbReference type="Pfam" id="PF05090">
    <property type="entry name" value="HTTM"/>
    <property type="match status" value="1"/>
</dbReference>
<keyword evidence="3 5" id="KW-1133">Transmembrane helix</keyword>
<dbReference type="Proteomes" id="UP000325755">
    <property type="component" value="Chromosome"/>
</dbReference>
<dbReference type="RefSeq" id="WP_153249980.1">
    <property type="nucleotide sequence ID" value="NZ_CP044205.1"/>
</dbReference>
<keyword evidence="8" id="KW-1185">Reference proteome</keyword>
<protein>
    <submittedName>
        <fullName evidence="7">DUF393 domain-containing protein</fullName>
    </submittedName>
</protein>